<dbReference type="SUPFAM" id="SSF48256">
    <property type="entry name" value="Citrate synthase"/>
    <property type="match status" value="1"/>
</dbReference>
<reference evidence="1" key="1">
    <citation type="submission" date="2018-06" db="EMBL/GenBank/DDBJ databases">
        <authorList>
            <person name="Zhirakovskaya E."/>
        </authorList>
    </citation>
    <scope>NUCLEOTIDE SEQUENCE</scope>
</reference>
<protein>
    <submittedName>
        <fullName evidence="1">Citrate synthase (Si)</fullName>
        <ecNumber evidence="1">2.3.3.1</ecNumber>
    </submittedName>
</protein>
<name>A0A3B1AGC9_9ZZZZ</name>
<dbReference type="Gene3D" id="1.10.580.10">
    <property type="entry name" value="Citrate Synthase, domain 1"/>
    <property type="match status" value="1"/>
</dbReference>
<feature type="non-terminal residue" evidence="1">
    <location>
        <position position="243"/>
    </location>
</feature>
<keyword evidence="1" id="KW-0808">Transferase</keyword>
<organism evidence="1">
    <name type="scientific">hydrothermal vent metagenome</name>
    <dbReference type="NCBI Taxonomy" id="652676"/>
    <lineage>
        <taxon>unclassified sequences</taxon>
        <taxon>metagenomes</taxon>
        <taxon>ecological metagenomes</taxon>
    </lineage>
</organism>
<gene>
    <name evidence="1" type="ORF">MNBD_GAMMA19-93</name>
</gene>
<keyword evidence="1" id="KW-0012">Acyltransferase</keyword>
<sequence length="243" mass="26516">MTKENIKPVIKSRNEPFVDRVATRIWQEIPSAHNPYIAESCQCHGYDALELAEKRSFSDVIFLLHAGELPSAQQSRLFETLLVALSNPGPRHPATRAAMNAGVGKTNPAHILPISQSVMSGDHLGGGEVSAAMTFLRKNRKNTPEQVVHELISQNERPETGDWHIAPGFGSRFGDIDIISERIATLLMTLPGKGPALDWANEFAKPLHEHNMGWLSTGLAAAVFLDLGFHPRAGAGLFQITSS</sequence>
<accession>A0A3B1AGC9</accession>
<dbReference type="EC" id="2.3.3.1" evidence="1"/>
<dbReference type="EMBL" id="UOFV01000508">
    <property type="protein sequence ID" value="VAX04989.1"/>
    <property type="molecule type" value="Genomic_DNA"/>
</dbReference>
<evidence type="ECO:0000313" key="1">
    <source>
        <dbReference type="EMBL" id="VAX04989.1"/>
    </source>
</evidence>
<dbReference type="GO" id="GO:0036440">
    <property type="term" value="F:citrate synthase activity"/>
    <property type="evidence" value="ECO:0007669"/>
    <property type="project" value="UniProtKB-EC"/>
</dbReference>
<dbReference type="InterPro" id="IPR016142">
    <property type="entry name" value="Citrate_synth-like_lrg_a-sub"/>
</dbReference>
<dbReference type="AlphaFoldDB" id="A0A3B1AGC9"/>
<proteinExistence type="predicted"/>
<dbReference type="InterPro" id="IPR036969">
    <property type="entry name" value="Citrate_synthase_sf"/>
</dbReference>